<keyword evidence="5" id="KW-0460">Magnesium</keyword>
<evidence type="ECO:0000256" key="2">
    <source>
        <dbReference type="ARBA" id="ARBA00006706"/>
    </source>
</evidence>
<evidence type="ECO:0000256" key="3">
    <source>
        <dbReference type="ARBA" id="ARBA00022679"/>
    </source>
</evidence>
<keyword evidence="9" id="KW-1185">Reference proteome</keyword>
<dbReference type="InterPro" id="IPR036396">
    <property type="entry name" value="Cyt_P450_sf"/>
</dbReference>
<accession>A0A249PMM9</accession>
<dbReference type="SFLD" id="SFLDS00005">
    <property type="entry name" value="Isoprenoid_Synthase_Type_I"/>
    <property type="match status" value="1"/>
</dbReference>
<keyword evidence="6" id="KW-0414">Isoprene biosynthesis</keyword>
<dbReference type="GO" id="GO:0016705">
    <property type="term" value="F:oxidoreductase activity, acting on paired donors, with incorporation or reduction of molecular oxygen"/>
    <property type="evidence" value="ECO:0007669"/>
    <property type="project" value="InterPro"/>
</dbReference>
<dbReference type="FunFam" id="1.10.600.10:FF:000001">
    <property type="entry name" value="Geranylgeranyl diphosphate synthase"/>
    <property type="match status" value="1"/>
</dbReference>
<name>A0A249PMM9_9HYPH</name>
<comment type="similarity">
    <text evidence="2">Belongs to the FPP/GGPP synthase family.</text>
</comment>
<reference evidence="8 9" key="1">
    <citation type="submission" date="2017-08" db="EMBL/GenBank/DDBJ databases">
        <title>Multipartite genome sequences of Sinorhizobium species nodulating soybeans.</title>
        <authorList>
            <person name="Tian C.F."/>
        </authorList>
    </citation>
    <scope>NUCLEOTIDE SEQUENCE [LARGE SCALE GENOMIC DNA]</scope>
    <source>
        <strain evidence="8 9">CCBAU 05684</strain>
        <plasmid evidence="9">psj05684a</plasmid>
    </source>
</reference>
<dbReference type="eggNOG" id="COG0142">
    <property type="taxonomic scope" value="Bacteria"/>
</dbReference>
<dbReference type="SFLD" id="SFLDG01017">
    <property type="entry name" value="Polyprenyl_Transferase_Like"/>
    <property type="match status" value="1"/>
</dbReference>
<keyword evidence="3" id="KW-0808">Transferase</keyword>
<dbReference type="GO" id="GO:0004659">
    <property type="term" value="F:prenyltransferase activity"/>
    <property type="evidence" value="ECO:0007669"/>
    <property type="project" value="InterPro"/>
</dbReference>
<dbReference type="GO" id="GO:0005506">
    <property type="term" value="F:iron ion binding"/>
    <property type="evidence" value="ECO:0007669"/>
    <property type="project" value="InterPro"/>
</dbReference>
<dbReference type="Gene3D" id="1.10.630.10">
    <property type="entry name" value="Cytochrome P450"/>
    <property type="match status" value="1"/>
</dbReference>
<dbReference type="SUPFAM" id="SSF48576">
    <property type="entry name" value="Terpenoid synthases"/>
    <property type="match status" value="1"/>
</dbReference>
<dbReference type="eggNOG" id="COG2124">
    <property type="taxonomic scope" value="Bacteria"/>
</dbReference>
<dbReference type="InterPro" id="IPR008949">
    <property type="entry name" value="Isoprenoid_synthase_dom_sf"/>
</dbReference>
<dbReference type="GO" id="GO:0016114">
    <property type="term" value="P:terpenoid biosynthetic process"/>
    <property type="evidence" value="ECO:0007669"/>
    <property type="project" value="UniProtKB-ARBA"/>
</dbReference>
<evidence type="ECO:0000313" key="8">
    <source>
        <dbReference type="EMBL" id="ASY67200.1"/>
    </source>
</evidence>
<dbReference type="InterPro" id="IPR000092">
    <property type="entry name" value="Polyprenyl_synt"/>
</dbReference>
<evidence type="ECO:0000256" key="4">
    <source>
        <dbReference type="ARBA" id="ARBA00022723"/>
    </source>
</evidence>
<dbReference type="GO" id="GO:0004497">
    <property type="term" value="F:monooxygenase activity"/>
    <property type="evidence" value="ECO:0007669"/>
    <property type="project" value="InterPro"/>
</dbReference>
<dbReference type="PROSITE" id="PS00723">
    <property type="entry name" value="POLYPRENYL_SYNTHASE_1"/>
    <property type="match status" value="1"/>
</dbReference>
<geneLocation type="plasmid" evidence="9">
    <name>psj05684a</name>
</geneLocation>
<evidence type="ECO:0000256" key="1">
    <source>
        <dbReference type="ARBA" id="ARBA00001946"/>
    </source>
</evidence>
<dbReference type="PROSITE" id="PS00444">
    <property type="entry name" value="POLYPRENYL_SYNTHASE_2"/>
    <property type="match status" value="1"/>
</dbReference>
<dbReference type="Gene3D" id="1.10.600.10">
    <property type="entry name" value="Farnesyl Diphosphate Synthase"/>
    <property type="match status" value="1"/>
</dbReference>
<proteinExistence type="inferred from homology"/>
<dbReference type="Proteomes" id="UP000217211">
    <property type="component" value="Plasmid pSJ05684a"/>
</dbReference>
<evidence type="ECO:0000256" key="5">
    <source>
        <dbReference type="ARBA" id="ARBA00022842"/>
    </source>
</evidence>
<comment type="cofactor">
    <cofactor evidence="1">
        <name>Mg(2+)</name>
        <dbReference type="ChEBI" id="CHEBI:18420"/>
    </cofactor>
</comment>
<dbReference type="PANTHER" id="PTHR43281:SF1">
    <property type="entry name" value="FARNESYL DIPHOSPHATE SYNTHASE"/>
    <property type="match status" value="1"/>
</dbReference>
<dbReference type="AlphaFoldDB" id="A0A249PMM9"/>
<dbReference type="Pfam" id="PF00348">
    <property type="entry name" value="polyprenyl_synt"/>
    <property type="match status" value="1"/>
</dbReference>
<sequence>MDMLLNPLDRRHRLRYDIPVVPGAFPLVGHLPAIVCDLPRLLRRAERTLGSHFWLDFGPAGHLMTCVDPDAFALLRHKDVSSALIEEIAPELLGGTLVAQDGGAHRQARDAIKAALLPKGLTQAGIGALFAPVIRARVQAWRDRGDVAILRETGDLMLKLIFRLMGIPAQDLPGWHRKYRQLLQLIVAPPVDLPGLPLRRGRAARDWIDARLRQFVRDARAHAARTGLINDMVSAFDRSDDALSDDVLVANIRLLLLAGHDTTASTMAWMVIELARQPVLWDALVEEAQRVGAAPTRHEDLAQCPVAEALFRETLRVHPAITLLPRRALQELQLGQRRIPAAPISHELASHAPCGEAAAPAAADRRSPWPSPVRYKDMNNMQTDSTLHDDRTGVSALGGGASGRLLPEIWMQDGAKRVEQALARLLCAEDDGETELMAAMRYATLHGGKRTRALLCLAAGALADTPAHMLDDVGAAIEMMHACTLVHDDLPAMDDDVLRRGLPTVHVRFGEATAILVGDALQAHAFLTLASLDAPGDNRIALVRELARAVSAEGAAGGQAMDLSLVGKHVELDRIVAMHRMKCGALVRASVRMGALCAIAEDAAHAALYCALDRYSACFGLALQVVDDILDATADTATLGKTPGKDAAGQKPTCASIMGLQAARQFALDLLRDAGEAIAPLGPRAERMAQMLQRANAYLFKHAPCA</sequence>
<protein>
    <recommendedName>
        <fullName evidence="7">Probable farnesyl diphosphate synthase</fullName>
    </recommendedName>
</protein>
<keyword evidence="8" id="KW-0614">Plasmid</keyword>
<dbReference type="PRINTS" id="PR00385">
    <property type="entry name" value="P450"/>
</dbReference>
<dbReference type="Pfam" id="PF00067">
    <property type="entry name" value="p450"/>
    <property type="match status" value="1"/>
</dbReference>
<dbReference type="CDD" id="cd00685">
    <property type="entry name" value="Trans_IPPS_HT"/>
    <property type="match status" value="1"/>
</dbReference>
<evidence type="ECO:0000256" key="7">
    <source>
        <dbReference type="ARBA" id="ARBA00069024"/>
    </source>
</evidence>
<dbReference type="GO" id="GO:0020037">
    <property type="term" value="F:heme binding"/>
    <property type="evidence" value="ECO:0007669"/>
    <property type="project" value="InterPro"/>
</dbReference>
<dbReference type="PANTHER" id="PTHR43281">
    <property type="entry name" value="FARNESYL DIPHOSPHATE SYNTHASE"/>
    <property type="match status" value="1"/>
</dbReference>
<evidence type="ECO:0000313" key="9">
    <source>
        <dbReference type="Proteomes" id="UP000217211"/>
    </source>
</evidence>
<gene>
    <name evidence="8" type="ORF">SJ05684_a38860</name>
</gene>
<evidence type="ECO:0000256" key="6">
    <source>
        <dbReference type="ARBA" id="ARBA00023229"/>
    </source>
</evidence>
<dbReference type="InterPro" id="IPR001128">
    <property type="entry name" value="Cyt_P450"/>
</dbReference>
<dbReference type="EMBL" id="CP023069">
    <property type="protein sequence ID" value="ASY67200.1"/>
    <property type="molecule type" value="Genomic_DNA"/>
</dbReference>
<dbReference type="KEGG" id="esj:SJ05684_a38860"/>
<dbReference type="STRING" id="716928.GCA_000261485_05377"/>
<dbReference type="InterPro" id="IPR033749">
    <property type="entry name" value="Polyprenyl_synt_CS"/>
</dbReference>
<dbReference type="SUPFAM" id="SSF48264">
    <property type="entry name" value="Cytochrome P450"/>
    <property type="match status" value="1"/>
</dbReference>
<organism evidence="8 9">
    <name type="scientific">Sinorhizobium sojae CCBAU 05684</name>
    <dbReference type="NCBI Taxonomy" id="716928"/>
    <lineage>
        <taxon>Bacteria</taxon>
        <taxon>Pseudomonadati</taxon>
        <taxon>Pseudomonadota</taxon>
        <taxon>Alphaproteobacteria</taxon>
        <taxon>Hyphomicrobiales</taxon>
        <taxon>Rhizobiaceae</taxon>
        <taxon>Sinorhizobium/Ensifer group</taxon>
        <taxon>Sinorhizobium</taxon>
    </lineage>
</organism>
<keyword evidence="4" id="KW-0479">Metal-binding</keyword>